<proteinExistence type="inferred from homology"/>
<evidence type="ECO:0000256" key="2">
    <source>
        <dbReference type="PIRSR" id="PIRSR000868-1"/>
    </source>
</evidence>
<feature type="domain" description="14-3-3" evidence="3">
    <location>
        <begin position="1"/>
        <end position="239"/>
    </location>
</feature>
<keyword evidence="5" id="KW-1185">Reference proteome</keyword>
<sequence>MAQIAETAERYEDMSQFVSKAFAKRREQARHLTINERERGLFSVAYKTVISAKRNSLRLLLSINAKPSAGERINISDEMSKLRLTIEKELRSVCMEAISICDQVLENPELLSDHVVYYLKMKGDYYRYLAEFASEEEREEITEKAEQAYQEAVDQATVANVGVASPIFLGLILNFSVFYYEIMGNTKKAIELASKAYDDAFNMMKGSEELCTEAYHVLPLLKDNLALWKSEEARQEWILLNALFVSDGNSILFSVVCVCCV</sequence>
<evidence type="ECO:0000313" key="5">
    <source>
        <dbReference type="Proteomes" id="UP000008312"/>
    </source>
</evidence>
<feature type="site" description="Interaction with phosphoserine on interacting protein" evidence="2">
    <location>
        <position position="54"/>
    </location>
</feature>
<evidence type="ECO:0000256" key="1">
    <source>
        <dbReference type="ARBA" id="ARBA00006141"/>
    </source>
</evidence>
<accession>D8M6N4</accession>
<gene>
    <name evidence="4" type="ORF">GSBLH_T00003330001</name>
</gene>
<dbReference type="PRINTS" id="PR00305">
    <property type="entry name" value="1433ZETA"/>
</dbReference>
<dbReference type="OrthoDB" id="10538022at2759"/>
<dbReference type="GeneID" id="24920434"/>
<dbReference type="PIRSF" id="PIRSF000868">
    <property type="entry name" value="14-3-3"/>
    <property type="match status" value="1"/>
</dbReference>
<organism evidence="4">
    <name type="scientific">Blastocystis hominis</name>
    <dbReference type="NCBI Taxonomy" id="12968"/>
    <lineage>
        <taxon>Eukaryota</taxon>
        <taxon>Sar</taxon>
        <taxon>Stramenopiles</taxon>
        <taxon>Bigyra</taxon>
        <taxon>Opalozoa</taxon>
        <taxon>Opalinata</taxon>
        <taxon>Blastocystidae</taxon>
        <taxon>Blastocystis</taxon>
    </lineage>
</organism>
<dbReference type="OMA" id="DSMLMMQ"/>
<dbReference type="InParanoid" id="D8M6N4"/>
<dbReference type="Gene3D" id="1.20.190.20">
    <property type="entry name" value="14-3-3 domain"/>
    <property type="match status" value="1"/>
</dbReference>
<dbReference type="InterPro" id="IPR000308">
    <property type="entry name" value="14-3-3"/>
</dbReference>
<dbReference type="SMART" id="SM00101">
    <property type="entry name" value="14_3_3"/>
    <property type="match status" value="1"/>
</dbReference>
<comment type="similarity">
    <text evidence="1">Belongs to the 14-3-3 family.</text>
</comment>
<dbReference type="Proteomes" id="UP000008312">
    <property type="component" value="Unassembled WGS sequence"/>
</dbReference>
<dbReference type="InterPro" id="IPR023410">
    <property type="entry name" value="14-3-3_domain"/>
</dbReference>
<dbReference type="SUPFAM" id="SSF48445">
    <property type="entry name" value="14-3-3 protein"/>
    <property type="match status" value="1"/>
</dbReference>
<dbReference type="Pfam" id="PF00244">
    <property type="entry name" value="14-3-3"/>
    <property type="match status" value="1"/>
</dbReference>
<protein>
    <recommendedName>
        <fullName evidence="3">14-3-3 domain-containing protein</fullName>
    </recommendedName>
</protein>
<dbReference type="RefSeq" id="XP_012897500.1">
    <property type="nucleotide sequence ID" value="XM_013042046.1"/>
</dbReference>
<dbReference type="InterPro" id="IPR036815">
    <property type="entry name" value="14-3-3_dom_sf"/>
</dbReference>
<feature type="site" description="Interaction with phosphoserine on interacting protein" evidence="2">
    <location>
        <position position="127"/>
    </location>
</feature>
<dbReference type="PANTHER" id="PTHR18860">
    <property type="entry name" value="14-3-3 PROTEIN"/>
    <property type="match status" value="1"/>
</dbReference>
<dbReference type="EMBL" id="FN668661">
    <property type="protein sequence ID" value="CBK23452.2"/>
    <property type="molecule type" value="Genomic_DNA"/>
</dbReference>
<evidence type="ECO:0000313" key="4">
    <source>
        <dbReference type="EMBL" id="CBK23452.2"/>
    </source>
</evidence>
<name>D8M6N4_BLAHO</name>
<dbReference type="AlphaFoldDB" id="D8M6N4"/>
<evidence type="ECO:0000259" key="3">
    <source>
        <dbReference type="SMART" id="SM00101"/>
    </source>
</evidence>
<dbReference type="CDD" id="cd08774">
    <property type="entry name" value="14-3-3"/>
    <property type="match status" value="1"/>
</dbReference>
<reference evidence="4" key="1">
    <citation type="submission" date="2010-02" db="EMBL/GenBank/DDBJ databases">
        <title>Sequencing and annotation of the Blastocystis hominis genome.</title>
        <authorList>
            <person name="Wincker P."/>
        </authorList>
    </citation>
    <scope>NUCLEOTIDE SEQUENCE</scope>
    <source>
        <strain evidence="4">Singapore isolate B</strain>
    </source>
</reference>